<name>A0ABQ1JIL5_9FLAO</name>
<dbReference type="RefSeq" id="WP_188619655.1">
    <property type="nucleotide sequence ID" value="NZ_BMJE01000001.1"/>
</dbReference>
<feature type="domain" description="DUF6438" evidence="1">
    <location>
        <begin position="78"/>
        <end position="189"/>
    </location>
</feature>
<evidence type="ECO:0000259" key="1">
    <source>
        <dbReference type="Pfam" id="PF20033"/>
    </source>
</evidence>
<organism evidence="2 3">
    <name type="scientific">Flavobacterium suaedae</name>
    <dbReference type="NCBI Taxonomy" id="1767027"/>
    <lineage>
        <taxon>Bacteria</taxon>
        <taxon>Pseudomonadati</taxon>
        <taxon>Bacteroidota</taxon>
        <taxon>Flavobacteriia</taxon>
        <taxon>Flavobacteriales</taxon>
        <taxon>Flavobacteriaceae</taxon>
        <taxon>Flavobacterium</taxon>
    </lineage>
</organism>
<keyword evidence="3" id="KW-1185">Reference proteome</keyword>
<dbReference type="Pfam" id="PF20033">
    <property type="entry name" value="DUF6438"/>
    <property type="match status" value="1"/>
</dbReference>
<dbReference type="InterPro" id="IPR045497">
    <property type="entry name" value="DUF6438"/>
</dbReference>
<sequence length="295" mass="34181">MNDPKSRKDKFLNNLGTKTRYSLSQDSLKVFNLSENRWDAYKLKSLKADSLIIEFKGVPNIFIKRHFNLDTIPDYDAVVVASTPCFGICPIFEIIVTKEGKVSYHGEEYLKNEGHYTSHISKSEFKNIMTRFKQANYMNLKKEYFTMVTDCATVYTTFIKNGKVVQSISDYAASSPPEFVYAYNSLFNLEQKMEVSAREVPDYLYNDEIYYASLKGRKNVHLTTSETFYIINSLVEGKETNKTFKEEYTITYSNKLLENIKTDGRYYKIYLKDGTTKTIDVGRNLLEGSNFCELE</sequence>
<protein>
    <recommendedName>
        <fullName evidence="1">DUF6438 domain-containing protein</fullName>
    </recommendedName>
</protein>
<dbReference type="EMBL" id="BMJE01000001">
    <property type="protein sequence ID" value="GGB68055.1"/>
    <property type="molecule type" value="Genomic_DNA"/>
</dbReference>
<reference evidence="3" key="1">
    <citation type="journal article" date="2019" name="Int. J. Syst. Evol. Microbiol.">
        <title>The Global Catalogue of Microorganisms (GCM) 10K type strain sequencing project: providing services to taxonomists for standard genome sequencing and annotation.</title>
        <authorList>
            <consortium name="The Broad Institute Genomics Platform"/>
            <consortium name="The Broad Institute Genome Sequencing Center for Infectious Disease"/>
            <person name="Wu L."/>
            <person name="Ma J."/>
        </authorList>
    </citation>
    <scope>NUCLEOTIDE SEQUENCE [LARGE SCALE GENOMIC DNA]</scope>
    <source>
        <strain evidence="3">CGMCC 1.15461</strain>
    </source>
</reference>
<proteinExistence type="predicted"/>
<gene>
    <name evidence="2" type="ORF">GCM10007424_05060</name>
</gene>
<accession>A0ABQ1JIL5</accession>
<comment type="caution">
    <text evidence="2">The sequence shown here is derived from an EMBL/GenBank/DDBJ whole genome shotgun (WGS) entry which is preliminary data.</text>
</comment>
<evidence type="ECO:0000313" key="3">
    <source>
        <dbReference type="Proteomes" id="UP000615760"/>
    </source>
</evidence>
<evidence type="ECO:0000313" key="2">
    <source>
        <dbReference type="EMBL" id="GGB68055.1"/>
    </source>
</evidence>
<dbReference type="Proteomes" id="UP000615760">
    <property type="component" value="Unassembled WGS sequence"/>
</dbReference>